<protein>
    <recommendedName>
        <fullName evidence="4">YqjK-like protein</fullName>
    </recommendedName>
</protein>
<evidence type="ECO:0000313" key="3">
    <source>
        <dbReference type="Proteomes" id="UP000239709"/>
    </source>
</evidence>
<keyword evidence="3" id="KW-1185">Reference proteome</keyword>
<accession>A0A2S0MII0</accession>
<evidence type="ECO:0000256" key="1">
    <source>
        <dbReference type="SAM" id="MobiDB-lite"/>
    </source>
</evidence>
<dbReference type="KEGG" id="otk:C6570_16700"/>
<reference evidence="2 3" key="1">
    <citation type="submission" date="2018-03" db="EMBL/GenBank/DDBJ databases">
        <title>Genome sequencing of Ottowia sp.</title>
        <authorList>
            <person name="Kim S.-J."/>
            <person name="Heo J."/>
            <person name="Kwon S.-W."/>
        </authorList>
    </citation>
    <scope>NUCLEOTIDE SEQUENCE [LARGE SCALE GENOMIC DNA]</scope>
    <source>
        <strain evidence="2 3">KADR8-3</strain>
    </source>
</reference>
<organism evidence="2 3">
    <name type="scientific">Ottowia oryzae</name>
    <dbReference type="NCBI Taxonomy" id="2109914"/>
    <lineage>
        <taxon>Bacteria</taxon>
        <taxon>Pseudomonadati</taxon>
        <taxon>Pseudomonadota</taxon>
        <taxon>Betaproteobacteria</taxon>
        <taxon>Burkholderiales</taxon>
        <taxon>Comamonadaceae</taxon>
        <taxon>Ottowia</taxon>
    </lineage>
</organism>
<dbReference type="Pfam" id="PF13997">
    <property type="entry name" value="YqjK"/>
    <property type="match status" value="1"/>
</dbReference>
<dbReference type="Proteomes" id="UP000239709">
    <property type="component" value="Chromosome"/>
</dbReference>
<dbReference type="InterPro" id="IPR025612">
    <property type="entry name" value="YqjK"/>
</dbReference>
<proteinExistence type="predicted"/>
<feature type="compositionally biased region" description="Low complexity" evidence="1">
    <location>
        <begin position="7"/>
        <end position="20"/>
    </location>
</feature>
<gene>
    <name evidence="2" type="ORF">C6570_16700</name>
</gene>
<name>A0A2S0MII0_9BURK</name>
<dbReference type="RefSeq" id="WP_106704225.1">
    <property type="nucleotide sequence ID" value="NZ_CP027666.1"/>
</dbReference>
<evidence type="ECO:0008006" key="4">
    <source>
        <dbReference type="Google" id="ProtNLM"/>
    </source>
</evidence>
<dbReference type="AlphaFoldDB" id="A0A2S0MII0"/>
<dbReference type="EMBL" id="CP027666">
    <property type="protein sequence ID" value="AVO35679.1"/>
    <property type="molecule type" value="Genomic_DNA"/>
</dbReference>
<dbReference type="OrthoDB" id="8913803at2"/>
<sequence>MRDAPAPDDAAQPDEVARAQAARHVRRKKIDVDDDLLSRRDQLKLRSDYLRNQLSFKAGRVQPVFRAADRVADGAQWVKAHPGLVAVAVAGLLGAVIARPRAFMRLGSRAFAAWQMVQRTQPLVRAFMRRG</sequence>
<evidence type="ECO:0000313" key="2">
    <source>
        <dbReference type="EMBL" id="AVO35679.1"/>
    </source>
</evidence>
<feature type="region of interest" description="Disordered" evidence="1">
    <location>
        <begin position="1"/>
        <end position="23"/>
    </location>
</feature>